<protein>
    <recommendedName>
        <fullName evidence="5">Lipoprotein</fullName>
    </recommendedName>
</protein>
<accession>A0A5Q0P2A9</accession>
<evidence type="ECO:0000313" key="4">
    <source>
        <dbReference type="Proteomes" id="UP000480556"/>
    </source>
</evidence>
<sequence>MRTQFSSFRLFFLVALSIFLYACSTMPISQFDREQYLQSFIGQTSQSIYSSLDLTAIGYEQSQEPVLTAHQLTYIIQRSVMIPLSVAQSPVTGTGSIPIPNTATASQRYDVELQCRIVFQLKDNIATSVAYTGRTC</sequence>
<dbReference type="RefSeq" id="WP_153370605.1">
    <property type="nucleotide sequence ID" value="NZ_CP045650.1"/>
</dbReference>
<organism evidence="1 4">
    <name type="scientific">Acinetobacter wanghuae</name>
    <dbReference type="NCBI Taxonomy" id="2662362"/>
    <lineage>
        <taxon>Bacteria</taxon>
        <taxon>Pseudomonadati</taxon>
        <taxon>Pseudomonadota</taxon>
        <taxon>Gammaproteobacteria</taxon>
        <taxon>Moraxellales</taxon>
        <taxon>Moraxellaceae</taxon>
        <taxon>Acinetobacter</taxon>
    </lineage>
</organism>
<dbReference type="Proteomes" id="UP000480556">
    <property type="component" value="Unassembled WGS sequence"/>
</dbReference>
<dbReference type="AlphaFoldDB" id="A0A5Q0P2A9"/>
<evidence type="ECO:0000313" key="3">
    <source>
        <dbReference type="Proteomes" id="UP000327478"/>
    </source>
</evidence>
<evidence type="ECO:0008006" key="5">
    <source>
        <dbReference type="Google" id="ProtNLM"/>
    </source>
</evidence>
<dbReference type="Proteomes" id="UP000327478">
    <property type="component" value="Chromosome"/>
</dbReference>
<keyword evidence="3" id="KW-1185">Reference proteome</keyword>
<proteinExistence type="predicted"/>
<gene>
    <name evidence="2" type="ORF">GFH30_01840</name>
    <name evidence="1" type="ORF">GHJ48_00860</name>
</gene>
<dbReference type="EMBL" id="WITK01000001">
    <property type="protein sequence ID" value="MQW90961.1"/>
    <property type="molecule type" value="Genomic_DNA"/>
</dbReference>
<reference evidence="3 4" key="1">
    <citation type="submission" date="2019-10" db="EMBL/GenBank/DDBJ databases">
        <authorList>
            <person name="Dong K."/>
        </authorList>
    </citation>
    <scope>NUCLEOTIDE SEQUENCE [LARGE SCALE GENOMIC DNA]</scope>
    <source>
        <strain evidence="3">dk386</strain>
        <strain evidence="2">Dk386</strain>
        <strain evidence="1">Dk771</strain>
        <strain evidence="4">dk771</strain>
    </source>
</reference>
<evidence type="ECO:0000313" key="2">
    <source>
        <dbReference type="EMBL" id="QGA10211.1"/>
    </source>
</evidence>
<name>A0A5Q0P2A9_9GAMM</name>
<dbReference type="PROSITE" id="PS51257">
    <property type="entry name" value="PROKAR_LIPOPROTEIN"/>
    <property type="match status" value="1"/>
</dbReference>
<evidence type="ECO:0000313" key="1">
    <source>
        <dbReference type="EMBL" id="MQW90961.1"/>
    </source>
</evidence>
<dbReference type="EMBL" id="CP045650">
    <property type="protein sequence ID" value="QGA10211.1"/>
    <property type="molecule type" value="Genomic_DNA"/>
</dbReference>